<accession>A0A1G8XID1</accession>
<dbReference type="AlphaFoldDB" id="A0A1G8XID1"/>
<evidence type="ECO:0000256" key="1">
    <source>
        <dbReference type="SAM" id="MobiDB-lite"/>
    </source>
</evidence>
<dbReference type="EMBL" id="FNES01000009">
    <property type="protein sequence ID" value="SDJ89530.1"/>
    <property type="molecule type" value="Genomic_DNA"/>
</dbReference>
<gene>
    <name evidence="2" type="ORF">SAMN04487954_10930</name>
</gene>
<proteinExistence type="predicted"/>
<feature type="region of interest" description="Disordered" evidence="1">
    <location>
        <begin position="62"/>
        <end position="84"/>
    </location>
</feature>
<reference evidence="2 3" key="1">
    <citation type="submission" date="2016-10" db="EMBL/GenBank/DDBJ databases">
        <authorList>
            <person name="de Groot N.N."/>
        </authorList>
    </citation>
    <scope>NUCLEOTIDE SEQUENCE [LARGE SCALE GENOMIC DNA]</scope>
    <source>
        <strain evidence="2 3">CGMCC 1.6133</strain>
    </source>
</reference>
<evidence type="ECO:0000313" key="3">
    <source>
        <dbReference type="Proteomes" id="UP000198525"/>
    </source>
</evidence>
<dbReference type="RefSeq" id="WP_089686329.1">
    <property type="nucleotide sequence ID" value="NZ_FNES01000009.1"/>
</dbReference>
<evidence type="ECO:0000313" key="2">
    <source>
        <dbReference type="EMBL" id="SDJ89530.1"/>
    </source>
</evidence>
<protein>
    <submittedName>
        <fullName evidence="2">Uncharacterized protein</fullName>
    </submittedName>
</protein>
<dbReference type="Proteomes" id="UP000198525">
    <property type="component" value="Unassembled WGS sequence"/>
</dbReference>
<keyword evidence="3" id="KW-1185">Reference proteome</keyword>
<sequence length="84" mass="9821">MMITQRDRNITLIDQKPRRTGGATQPTFWQRCRDAGRDPKRIRHLMETEGMTLEQALAVPPMDHSQVGRTGKQRSYWRRLGEAE</sequence>
<organism evidence="2 3">
    <name type="scientific">Billgrantia gudaonensis</name>
    <dbReference type="NCBI Taxonomy" id="376427"/>
    <lineage>
        <taxon>Bacteria</taxon>
        <taxon>Pseudomonadati</taxon>
        <taxon>Pseudomonadota</taxon>
        <taxon>Gammaproteobacteria</taxon>
        <taxon>Oceanospirillales</taxon>
        <taxon>Halomonadaceae</taxon>
        <taxon>Billgrantia</taxon>
    </lineage>
</organism>
<name>A0A1G8XID1_9GAMM</name>
<dbReference type="STRING" id="376427.SAMN04487954_10930"/>